<dbReference type="STRING" id="1220583.GOACH_11_01265"/>
<dbReference type="Proteomes" id="UP000010988">
    <property type="component" value="Unassembled WGS sequence"/>
</dbReference>
<name>L7KKB5_9ACTN</name>
<dbReference type="eggNOG" id="COG1484">
    <property type="taxonomic scope" value="Bacteria"/>
</dbReference>
<keyword evidence="2" id="KW-1185">Reference proteome</keyword>
<proteinExistence type="predicted"/>
<evidence type="ECO:0000313" key="1">
    <source>
        <dbReference type="EMBL" id="GAC49330.1"/>
    </source>
</evidence>
<dbReference type="EMBL" id="BANR01000011">
    <property type="protein sequence ID" value="GAC49330.1"/>
    <property type="molecule type" value="Genomic_DNA"/>
</dbReference>
<evidence type="ECO:0000313" key="2">
    <source>
        <dbReference type="Proteomes" id="UP000010988"/>
    </source>
</evidence>
<comment type="caution">
    <text evidence="1">The sequence shown here is derived from an EMBL/GenBank/DDBJ whole genome shotgun (WGS) entry which is preliminary data.</text>
</comment>
<reference evidence="1 2" key="1">
    <citation type="submission" date="2012-12" db="EMBL/GenBank/DDBJ databases">
        <title>Whole genome shotgun sequence of Gordonia aichiensis NBRC 108223.</title>
        <authorList>
            <person name="Isaki-Nakamura S."/>
            <person name="Hosoyama A."/>
            <person name="Tsuchikane K."/>
            <person name="Ando Y."/>
            <person name="Baba S."/>
            <person name="Ohji S."/>
            <person name="Hamada M."/>
            <person name="Tamura T."/>
            <person name="Yamazoe A."/>
            <person name="Yamazaki S."/>
            <person name="Fujita N."/>
        </authorList>
    </citation>
    <scope>NUCLEOTIDE SEQUENCE [LARGE SCALE GENOMIC DNA]</scope>
    <source>
        <strain evidence="1 2">NBRC 108223</strain>
    </source>
</reference>
<gene>
    <name evidence="1" type="ORF">GOACH_11_01265</name>
</gene>
<sequence length="56" mass="5943">MGSVNPASPMISARDVSNIRNRLKAAGFPVTKTLETFDVAASSIPADTFAYLISLE</sequence>
<accession>L7KKB5</accession>
<organism evidence="1 2">
    <name type="scientific">Gordonia aichiensis NBRC 108223</name>
    <dbReference type="NCBI Taxonomy" id="1220583"/>
    <lineage>
        <taxon>Bacteria</taxon>
        <taxon>Bacillati</taxon>
        <taxon>Actinomycetota</taxon>
        <taxon>Actinomycetes</taxon>
        <taxon>Mycobacteriales</taxon>
        <taxon>Gordoniaceae</taxon>
        <taxon>Gordonia</taxon>
    </lineage>
</organism>
<dbReference type="AlphaFoldDB" id="L7KKB5"/>
<protein>
    <submittedName>
        <fullName evidence="1">Putative transposition helper protein</fullName>
    </submittedName>
</protein>